<proteinExistence type="predicted"/>
<evidence type="ECO:0000313" key="2">
    <source>
        <dbReference type="Proteomes" id="UP001348817"/>
    </source>
</evidence>
<dbReference type="KEGG" id="fax:FUAX_45920"/>
<protein>
    <recommendedName>
        <fullName evidence="3">Lipoprotein</fullName>
    </recommendedName>
</protein>
<reference evidence="1 2" key="1">
    <citation type="submission" date="2021-12" db="EMBL/GenBank/DDBJ databases">
        <title>Genome sequencing of bacteria with rrn-lacking chromosome and rrn-plasmid.</title>
        <authorList>
            <person name="Anda M."/>
            <person name="Iwasaki W."/>
        </authorList>
    </citation>
    <scope>NUCLEOTIDE SEQUENCE [LARGE SCALE GENOMIC DNA]</scope>
    <source>
        <strain evidence="1 2">DSM 100852</strain>
        <plasmid evidence="1 2">pFA3</plasmid>
    </source>
</reference>
<evidence type="ECO:0000313" key="1">
    <source>
        <dbReference type="EMBL" id="BDD12160.1"/>
    </source>
</evidence>
<dbReference type="RefSeq" id="WP_338395514.1">
    <property type="nucleotide sequence ID" value="NZ_AP025317.1"/>
</dbReference>
<organism evidence="1 2">
    <name type="scientific">Fulvitalea axinellae</name>
    <dbReference type="NCBI Taxonomy" id="1182444"/>
    <lineage>
        <taxon>Bacteria</taxon>
        <taxon>Pseudomonadati</taxon>
        <taxon>Bacteroidota</taxon>
        <taxon>Cytophagia</taxon>
        <taxon>Cytophagales</taxon>
        <taxon>Persicobacteraceae</taxon>
        <taxon>Fulvitalea</taxon>
    </lineage>
</organism>
<keyword evidence="2" id="KW-1185">Reference proteome</keyword>
<evidence type="ECO:0008006" key="3">
    <source>
        <dbReference type="Google" id="ProtNLM"/>
    </source>
</evidence>
<dbReference type="EMBL" id="AP025317">
    <property type="protein sequence ID" value="BDD12160.1"/>
    <property type="molecule type" value="Genomic_DNA"/>
</dbReference>
<geneLocation type="plasmid" evidence="1 2">
    <name>pFA3</name>
</geneLocation>
<sequence length="188" mass="21989">MERGSVFLVLSLCLCLTSCDFFDYDVWEKHKIKAGDHFSGLGVEQVSANTLAYKVRFDSTVVYDLGNVNQDDINKLFGFSGSFRHHQQESARFGWRWNLQKEQVEIFAYMYINGNRISYLMGEADVNEVNEYRIHLTKNGYHLKFKGNHKFYKAPAGVVQFRYKLFPYFGGDQPAPHDMTIHMKRIYE</sequence>
<accession>A0AAU9DLT8</accession>
<gene>
    <name evidence="1" type="ORF">FUAX_45920</name>
</gene>
<keyword evidence="1" id="KW-0614">Plasmid</keyword>
<name>A0AAU9DLT8_9BACT</name>
<dbReference type="AlphaFoldDB" id="A0AAU9DLT8"/>
<dbReference type="Proteomes" id="UP001348817">
    <property type="component" value="Plasmid pFA3"/>
</dbReference>